<gene>
    <name evidence="2" type="ORF">ASZ90_005014</name>
</gene>
<keyword evidence="1" id="KW-0472">Membrane</keyword>
<feature type="transmembrane region" description="Helical" evidence="1">
    <location>
        <begin position="111"/>
        <end position="128"/>
    </location>
</feature>
<dbReference type="EMBL" id="LNQE01000754">
    <property type="protein sequence ID" value="KUG25174.1"/>
    <property type="molecule type" value="Genomic_DNA"/>
</dbReference>
<evidence type="ECO:0000256" key="1">
    <source>
        <dbReference type="SAM" id="Phobius"/>
    </source>
</evidence>
<keyword evidence="1" id="KW-0812">Transmembrane</keyword>
<reference evidence="2" key="1">
    <citation type="journal article" date="2015" name="Proc. Natl. Acad. Sci. U.S.A.">
        <title>Networks of energetic and metabolic interactions define dynamics in microbial communities.</title>
        <authorList>
            <person name="Embree M."/>
            <person name="Liu J.K."/>
            <person name="Al-Bassam M.M."/>
            <person name="Zengler K."/>
        </authorList>
    </citation>
    <scope>NUCLEOTIDE SEQUENCE</scope>
</reference>
<feature type="transmembrane region" description="Helical" evidence="1">
    <location>
        <begin position="21"/>
        <end position="43"/>
    </location>
</feature>
<proteinExistence type="predicted"/>
<protein>
    <submittedName>
        <fullName evidence="2">Uncharacterized protein</fullName>
    </submittedName>
</protein>
<comment type="caution">
    <text evidence="2">The sequence shown here is derived from an EMBL/GenBank/DDBJ whole genome shotgun (WGS) entry which is preliminary data.</text>
</comment>
<evidence type="ECO:0000313" key="2">
    <source>
        <dbReference type="EMBL" id="KUG25174.1"/>
    </source>
</evidence>
<name>A0A0W8FWE1_9ZZZZ</name>
<keyword evidence="1" id="KW-1133">Transmembrane helix</keyword>
<feature type="transmembrane region" description="Helical" evidence="1">
    <location>
        <begin position="134"/>
        <end position="163"/>
    </location>
</feature>
<organism evidence="2">
    <name type="scientific">hydrocarbon metagenome</name>
    <dbReference type="NCBI Taxonomy" id="938273"/>
    <lineage>
        <taxon>unclassified sequences</taxon>
        <taxon>metagenomes</taxon>
        <taxon>ecological metagenomes</taxon>
    </lineage>
</organism>
<dbReference type="AlphaFoldDB" id="A0A0W8FWE1"/>
<accession>A0A0W8FWE1</accession>
<feature type="transmembrane region" description="Helical" evidence="1">
    <location>
        <begin position="86"/>
        <end position="104"/>
    </location>
</feature>
<sequence length="166" mass="18585">MEAILKKLTTKEVIRTSLFDVFAISVVYLVPVFSHLFAIPIYYAEPMRLMLVLAIMFTSKKNAFIIAATMPIFSMLVSGHPVFYKALIMSGELVLNVFAFYFLVEKIKNRFSAMALSIVISKAVYYGLKILLLNLALIGGSLISTPIIFQLGVVVVFSALFMLKRD</sequence>